<dbReference type="PRINTS" id="PR00007">
    <property type="entry name" value="COMPLEMNTC1Q"/>
</dbReference>
<evidence type="ECO:0000256" key="4">
    <source>
        <dbReference type="SAM" id="SignalP"/>
    </source>
</evidence>
<evidence type="ECO:0000313" key="6">
    <source>
        <dbReference type="EMBL" id="CAC5363347.1"/>
    </source>
</evidence>
<dbReference type="SMART" id="SM00110">
    <property type="entry name" value="C1Q"/>
    <property type="match status" value="1"/>
</dbReference>
<evidence type="ECO:0000256" key="1">
    <source>
        <dbReference type="ARBA" id="ARBA00004613"/>
    </source>
</evidence>
<protein>
    <recommendedName>
        <fullName evidence="5">C1q domain-containing protein</fullName>
    </recommendedName>
</protein>
<reference evidence="6 7" key="1">
    <citation type="submission" date="2020-06" db="EMBL/GenBank/DDBJ databases">
        <authorList>
            <person name="Li R."/>
            <person name="Bekaert M."/>
        </authorList>
    </citation>
    <scope>NUCLEOTIDE SEQUENCE [LARGE SCALE GENOMIC DNA]</scope>
    <source>
        <strain evidence="7">wild</strain>
    </source>
</reference>
<dbReference type="GO" id="GO:0005576">
    <property type="term" value="C:extracellular region"/>
    <property type="evidence" value="ECO:0007669"/>
    <property type="project" value="UniProtKB-SubCell"/>
</dbReference>
<organism evidence="6 7">
    <name type="scientific">Mytilus coruscus</name>
    <name type="common">Sea mussel</name>
    <dbReference type="NCBI Taxonomy" id="42192"/>
    <lineage>
        <taxon>Eukaryota</taxon>
        <taxon>Metazoa</taxon>
        <taxon>Spiralia</taxon>
        <taxon>Lophotrochozoa</taxon>
        <taxon>Mollusca</taxon>
        <taxon>Bivalvia</taxon>
        <taxon>Autobranchia</taxon>
        <taxon>Pteriomorphia</taxon>
        <taxon>Mytilida</taxon>
        <taxon>Mytiloidea</taxon>
        <taxon>Mytilidae</taxon>
        <taxon>Mytilinae</taxon>
        <taxon>Mytilus</taxon>
    </lineage>
</organism>
<comment type="subcellular location">
    <subcellularLocation>
        <location evidence="1">Secreted</location>
    </subcellularLocation>
</comment>
<proteinExistence type="predicted"/>
<dbReference type="PROSITE" id="PS50871">
    <property type="entry name" value="C1Q"/>
    <property type="match status" value="1"/>
</dbReference>
<dbReference type="Proteomes" id="UP000507470">
    <property type="component" value="Unassembled WGS sequence"/>
</dbReference>
<keyword evidence="2" id="KW-0964">Secreted</keyword>
<evidence type="ECO:0000313" key="7">
    <source>
        <dbReference type="Proteomes" id="UP000507470"/>
    </source>
</evidence>
<feature type="domain" description="C1q" evidence="5">
    <location>
        <begin position="77"/>
        <end position="207"/>
    </location>
</feature>
<feature type="signal peptide" evidence="4">
    <location>
        <begin position="1"/>
        <end position="17"/>
    </location>
</feature>
<dbReference type="Pfam" id="PF00386">
    <property type="entry name" value="C1q"/>
    <property type="match status" value="1"/>
</dbReference>
<dbReference type="OrthoDB" id="6093123at2759"/>
<gene>
    <name evidence="6" type="ORF">MCOR_4801</name>
</gene>
<dbReference type="InterPro" id="IPR008983">
    <property type="entry name" value="Tumour_necrosis_fac-like_dom"/>
</dbReference>
<dbReference type="AlphaFoldDB" id="A0A6J8A918"/>
<dbReference type="InterPro" id="IPR050822">
    <property type="entry name" value="Cerebellin_Synaptic_Org"/>
</dbReference>
<dbReference type="PANTHER" id="PTHR22923">
    <property type="entry name" value="CEREBELLIN-RELATED"/>
    <property type="match status" value="1"/>
</dbReference>
<dbReference type="EMBL" id="CACVKT020000843">
    <property type="protein sequence ID" value="CAC5363347.1"/>
    <property type="molecule type" value="Genomic_DNA"/>
</dbReference>
<dbReference type="PANTHER" id="PTHR22923:SF116">
    <property type="entry name" value="C1Q DOMAIN-CONTAINING PROTEIN"/>
    <property type="match status" value="1"/>
</dbReference>
<evidence type="ECO:0000256" key="2">
    <source>
        <dbReference type="ARBA" id="ARBA00022525"/>
    </source>
</evidence>
<dbReference type="InterPro" id="IPR001073">
    <property type="entry name" value="C1q_dom"/>
</dbReference>
<sequence>MENLCLLIVVIVYSVSANSYRKEIMSLRRENHILKTKIGAIEDKLDFLMTSLTKFETSIETEHVINCKNSKYHAKRSADPVIAFHFYASSNLNSLGSHQTIIFDTKVTNEGNGFNKYTGTFIVPSSGFYVFTWTIDVSNTICATELVVNGMVVGLSYPDSVAGENNAISTTVVKHVSTGDAVAVRARECKELRSDTLARCSFSGWKL</sequence>
<feature type="chain" id="PRO_5026976788" description="C1q domain-containing protein" evidence="4">
    <location>
        <begin position="18"/>
        <end position="207"/>
    </location>
</feature>
<evidence type="ECO:0000259" key="5">
    <source>
        <dbReference type="PROSITE" id="PS50871"/>
    </source>
</evidence>
<keyword evidence="7" id="KW-1185">Reference proteome</keyword>
<accession>A0A6J8A918</accession>
<dbReference type="Gene3D" id="2.60.120.40">
    <property type="match status" value="1"/>
</dbReference>
<evidence type="ECO:0000256" key="3">
    <source>
        <dbReference type="ARBA" id="ARBA00022729"/>
    </source>
</evidence>
<dbReference type="SUPFAM" id="SSF49842">
    <property type="entry name" value="TNF-like"/>
    <property type="match status" value="1"/>
</dbReference>
<name>A0A6J8A918_MYTCO</name>
<keyword evidence="3 4" id="KW-0732">Signal</keyword>